<dbReference type="KEGG" id="nabu:FZC36_01205"/>
<evidence type="ECO:0000256" key="2">
    <source>
        <dbReference type="ARBA" id="ARBA00022679"/>
    </source>
</evidence>
<dbReference type="PANTHER" id="PTHR10993">
    <property type="entry name" value="OCTANOYLTRANSFERASE"/>
    <property type="match status" value="1"/>
</dbReference>
<evidence type="ECO:0000256" key="6">
    <source>
        <dbReference type="PIRSR" id="PIRSR016262-1"/>
    </source>
</evidence>
<keyword evidence="8" id="KW-0812">Transmembrane</keyword>
<feature type="active site" description="Acyl-thioester intermediate" evidence="6">
    <location>
        <position position="181"/>
    </location>
</feature>
<reference evidence="10 11" key="1">
    <citation type="submission" date="2019-08" db="EMBL/GenBank/DDBJ databases">
        <title>Highly reduced genomes of protist endosymbionts show evolutionary convergence.</title>
        <authorList>
            <person name="George E."/>
            <person name="Husnik F."/>
            <person name="Tashyreva D."/>
            <person name="Prokopchuk G."/>
            <person name="Horak A."/>
            <person name="Kwong W.K."/>
            <person name="Lukes J."/>
            <person name="Keeling P.J."/>
        </authorList>
    </citation>
    <scope>NUCLEOTIDE SEQUENCE [LARGE SCALE GENOMIC DNA]</scope>
    <source>
        <strain evidence="10">1604HC</strain>
    </source>
</reference>
<name>A0A5C0UI40_9PROT</name>
<dbReference type="GO" id="GO:0033819">
    <property type="term" value="F:lipoyl(octanoyl) transferase activity"/>
    <property type="evidence" value="ECO:0007669"/>
    <property type="project" value="UniProtKB-EC"/>
</dbReference>
<accession>A0A5C0UI40</accession>
<evidence type="ECO:0000256" key="3">
    <source>
        <dbReference type="ARBA" id="ARBA00023315"/>
    </source>
</evidence>
<dbReference type="PROSITE" id="PS51733">
    <property type="entry name" value="BPL_LPL_CATALYTIC"/>
    <property type="match status" value="1"/>
</dbReference>
<dbReference type="InterPro" id="IPR004143">
    <property type="entry name" value="BPL_LPL_catalytic"/>
</dbReference>
<dbReference type="Gene3D" id="3.30.930.10">
    <property type="entry name" value="Bira Bifunctional Protein, Domain 2"/>
    <property type="match status" value="1"/>
</dbReference>
<dbReference type="PIRSF" id="PIRSF016262">
    <property type="entry name" value="LPLase"/>
    <property type="match status" value="1"/>
</dbReference>
<comment type="similarity">
    <text evidence="5">Belongs to the LipB family.</text>
</comment>
<evidence type="ECO:0000313" key="10">
    <source>
        <dbReference type="EMBL" id="QEK39052.1"/>
    </source>
</evidence>
<dbReference type="RefSeq" id="WP_148972175.1">
    <property type="nucleotide sequence ID" value="NZ_CP043314.1"/>
</dbReference>
<dbReference type="OrthoDB" id="9787061at2"/>
<proteinExistence type="inferred from homology"/>
<evidence type="ECO:0000313" key="11">
    <source>
        <dbReference type="Proteomes" id="UP000324924"/>
    </source>
</evidence>
<dbReference type="PROSITE" id="PS01313">
    <property type="entry name" value="LIPB"/>
    <property type="match status" value="1"/>
</dbReference>
<feature type="site" description="Lowers pKa of active site Cys" evidence="7">
    <location>
        <position position="147"/>
    </location>
</feature>
<keyword evidence="3 5" id="KW-0012">Acyltransferase</keyword>
<dbReference type="InterPro" id="IPR000544">
    <property type="entry name" value="Octanoyltransferase"/>
</dbReference>
<sequence length="232" mass="26813">MNEMKHRKNITIYKKIFSVTYEESMLIMNKHMDIVHKDGSMVFFLIFNYLPVITLGVNEKELSESFIKTISEKNISYYKSSRGGKITYHDKGQFTCYPIINLDYLGVSPANYVVRLQEWMNGSIGSLGVESKKHAIGVWVKDCIWKKVGFIGVKISRKITSHGFSINLNANLDAFNMFIPCGMESCVVGNLRDVKCKSMLNEAINRNCLSEKSNNLYKFFYKKLDCFFDKFY</sequence>
<feature type="domain" description="BPL/LPL catalytic" evidence="9">
    <location>
        <begin position="36"/>
        <end position="228"/>
    </location>
</feature>
<dbReference type="InterPro" id="IPR045864">
    <property type="entry name" value="aa-tRNA-synth_II/BPL/LPL"/>
</dbReference>
<comment type="function">
    <text evidence="4 5">Catalyzes the transfer of endogenously produced octanoic acid from octanoyl-acyl-carrier-protein onto the lipoyl domains of lipoate-dependent enzymes. Lipoyl-ACP can also act as a substrate although octanoyl-ACP is likely to be the physiological substrate.</text>
</comment>
<gene>
    <name evidence="10" type="primary">lipB</name>
    <name evidence="10" type="ORF">FZC36_01205</name>
</gene>
<keyword evidence="8" id="KW-0472">Membrane</keyword>
<organism evidence="10 11">
    <name type="scientific">Candidatus Nesciobacter abundans</name>
    <dbReference type="NCBI Taxonomy" id="2601668"/>
    <lineage>
        <taxon>Bacteria</taxon>
        <taxon>Pseudomonadati</taxon>
        <taxon>Pseudomonadota</taxon>
        <taxon>Alphaproteobacteria</taxon>
        <taxon>Holosporales</taxon>
        <taxon>Holosporaceae</taxon>
        <taxon>Candidatus Nesciobacter</taxon>
    </lineage>
</organism>
<protein>
    <recommendedName>
        <fullName evidence="5">Octanoyltransferase</fullName>
        <ecNumber evidence="5">2.3.1.181</ecNumber>
    </recommendedName>
</protein>
<keyword evidence="2 5" id="KW-0808">Transferase</keyword>
<dbReference type="SUPFAM" id="SSF55681">
    <property type="entry name" value="Class II aaRS and biotin synthetases"/>
    <property type="match status" value="1"/>
</dbReference>
<dbReference type="GO" id="GO:0009249">
    <property type="term" value="P:protein lipoylation"/>
    <property type="evidence" value="ECO:0007669"/>
    <property type="project" value="InterPro"/>
</dbReference>
<dbReference type="AlphaFoldDB" id="A0A5C0UI40"/>
<dbReference type="Pfam" id="PF21948">
    <property type="entry name" value="LplA-B_cat"/>
    <property type="match status" value="1"/>
</dbReference>
<dbReference type="UniPathway" id="UPA00538">
    <property type="reaction ID" value="UER00592"/>
</dbReference>
<evidence type="ECO:0000256" key="1">
    <source>
        <dbReference type="ARBA" id="ARBA00004821"/>
    </source>
</evidence>
<comment type="pathway">
    <text evidence="1 5">Protein modification; protein lipoylation via endogenous pathway; protein N(6)-(lipoyl)lysine from octanoyl-[acyl-carrier-protein]: step 1/2.</text>
</comment>
<dbReference type="NCBIfam" id="TIGR00214">
    <property type="entry name" value="lipB"/>
    <property type="match status" value="1"/>
</dbReference>
<keyword evidence="11" id="KW-1185">Reference proteome</keyword>
<dbReference type="Proteomes" id="UP000324924">
    <property type="component" value="Chromosome"/>
</dbReference>
<dbReference type="EC" id="2.3.1.181" evidence="5"/>
<keyword evidence="8" id="KW-1133">Transmembrane helix</keyword>
<evidence type="ECO:0000256" key="4">
    <source>
        <dbReference type="ARBA" id="ARBA00024732"/>
    </source>
</evidence>
<evidence type="ECO:0000259" key="9">
    <source>
        <dbReference type="PROSITE" id="PS51733"/>
    </source>
</evidence>
<dbReference type="InterPro" id="IPR020605">
    <property type="entry name" value="Octanoyltransferase_CS"/>
</dbReference>
<evidence type="ECO:0000256" key="7">
    <source>
        <dbReference type="PIRSR" id="PIRSR016262-3"/>
    </source>
</evidence>
<comment type="catalytic activity">
    <reaction evidence="5">
        <text>octanoyl-[ACP] + L-lysyl-[protein] = N(6)-octanoyl-L-lysyl-[protein] + holo-[ACP] + H(+)</text>
        <dbReference type="Rhea" id="RHEA:17665"/>
        <dbReference type="Rhea" id="RHEA-COMP:9636"/>
        <dbReference type="Rhea" id="RHEA-COMP:9685"/>
        <dbReference type="Rhea" id="RHEA-COMP:9752"/>
        <dbReference type="Rhea" id="RHEA-COMP:9928"/>
        <dbReference type="ChEBI" id="CHEBI:15378"/>
        <dbReference type="ChEBI" id="CHEBI:29969"/>
        <dbReference type="ChEBI" id="CHEBI:64479"/>
        <dbReference type="ChEBI" id="CHEBI:78463"/>
        <dbReference type="ChEBI" id="CHEBI:78809"/>
        <dbReference type="EC" id="2.3.1.181"/>
    </reaction>
</comment>
<dbReference type="EMBL" id="CP043314">
    <property type="protein sequence ID" value="QEK39052.1"/>
    <property type="molecule type" value="Genomic_DNA"/>
</dbReference>
<feature type="transmembrane region" description="Helical" evidence="8">
    <location>
        <begin position="39"/>
        <end position="57"/>
    </location>
</feature>
<dbReference type="PANTHER" id="PTHR10993:SF7">
    <property type="entry name" value="LIPOYLTRANSFERASE 2, MITOCHONDRIAL-RELATED"/>
    <property type="match status" value="1"/>
</dbReference>
<evidence type="ECO:0000256" key="5">
    <source>
        <dbReference type="PIRNR" id="PIRNR016262"/>
    </source>
</evidence>
<evidence type="ECO:0000256" key="8">
    <source>
        <dbReference type="SAM" id="Phobius"/>
    </source>
</evidence>